<dbReference type="Pfam" id="PF03323">
    <property type="entry name" value="GerA"/>
    <property type="match status" value="1"/>
</dbReference>
<evidence type="ECO:0000256" key="1">
    <source>
        <dbReference type="ARBA" id="ARBA00023136"/>
    </source>
</evidence>
<sequence length="170" mass="18625">MDAWRALSEDLQRLQQRLTGLIASLTDGPTTLTTYVPDMDAVAARVMARLGTSPDVIVRRFRIGGSRAGLVCYFDNLVDVSIIDRDILRPVLQGADPVQDGLPVSHASATQDWETLITGILAGQTAVCLEDLPEVWLVDTVKLPQRSIERPQTEMAIRGPQEAFNEVLAT</sequence>
<comment type="caution">
    <text evidence="2">The sequence shown here is derived from an EMBL/GenBank/DDBJ whole genome shotgun (WGS) entry which is preliminary data.</text>
</comment>
<dbReference type="EMBL" id="JABBVZ010000016">
    <property type="protein sequence ID" value="NMP22040.1"/>
    <property type="molecule type" value="Genomic_DNA"/>
</dbReference>
<dbReference type="AlphaFoldDB" id="A0A7Y0Q264"/>
<proteinExistence type="predicted"/>
<keyword evidence="3" id="KW-1185">Reference proteome</keyword>
<dbReference type="Proteomes" id="UP000533476">
    <property type="component" value="Unassembled WGS sequence"/>
</dbReference>
<keyword evidence="1" id="KW-0472">Membrane</keyword>
<organism evidence="2 3">
    <name type="scientific">Sulfobacillus harzensis</name>
    <dbReference type="NCBI Taxonomy" id="2729629"/>
    <lineage>
        <taxon>Bacteria</taxon>
        <taxon>Bacillati</taxon>
        <taxon>Bacillota</taxon>
        <taxon>Clostridia</taxon>
        <taxon>Eubacteriales</taxon>
        <taxon>Clostridiales Family XVII. Incertae Sedis</taxon>
        <taxon>Sulfobacillus</taxon>
    </lineage>
</organism>
<reference evidence="2 3" key="1">
    <citation type="submission" date="2020-04" db="EMBL/GenBank/DDBJ databases">
        <authorList>
            <person name="Zhang R."/>
            <person name="Schippers A."/>
        </authorList>
    </citation>
    <scope>NUCLEOTIDE SEQUENCE [LARGE SCALE GENOMIC DNA]</scope>
    <source>
        <strain evidence="2 3">DSM 109850</strain>
    </source>
</reference>
<protein>
    <submittedName>
        <fullName evidence="2">Spore germination protein</fullName>
    </submittedName>
</protein>
<dbReference type="GO" id="GO:0009847">
    <property type="term" value="P:spore germination"/>
    <property type="evidence" value="ECO:0007669"/>
    <property type="project" value="InterPro"/>
</dbReference>
<gene>
    <name evidence="2" type="ORF">HIJ39_06695</name>
</gene>
<name>A0A7Y0Q264_9FIRM</name>
<dbReference type="InterPro" id="IPR004995">
    <property type="entry name" value="Spore_Ger"/>
</dbReference>
<dbReference type="GO" id="GO:0016020">
    <property type="term" value="C:membrane"/>
    <property type="evidence" value="ECO:0007669"/>
    <property type="project" value="InterPro"/>
</dbReference>
<evidence type="ECO:0000313" key="3">
    <source>
        <dbReference type="Proteomes" id="UP000533476"/>
    </source>
</evidence>
<accession>A0A7Y0Q264</accession>
<evidence type="ECO:0000313" key="2">
    <source>
        <dbReference type="EMBL" id="NMP22040.1"/>
    </source>
</evidence>